<dbReference type="Proteomes" id="UP000000248">
    <property type="component" value="Chromosome"/>
</dbReference>
<accession>A5EVE6</accession>
<protein>
    <recommendedName>
        <fullName evidence="4">DUF3108 domain-containing protein</fullName>
    </recommendedName>
</protein>
<evidence type="ECO:0008006" key="4">
    <source>
        <dbReference type="Google" id="ProtNLM"/>
    </source>
</evidence>
<dbReference type="EMBL" id="CP000513">
    <property type="protein sequence ID" value="ABQ14110.1"/>
    <property type="molecule type" value="Genomic_DNA"/>
</dbReference>
<dbReference type="STRING" id="246195.DNO_0587"/>
<feature type="chain" id="PRO_5002682379" description="DUF3108 domain-containing protein" evidence="1">
    <location>
        <begin position="21"/>
        <end position="232"/>
    </location>
</feature>
<keyword evidence="1" id="KW-0732">Signal</keyword>
<name>A5EVE6_DICNV</name>
<evidence type="ECO:0000313" key="3">
    <source>
        <dbReference type="Proteomes" id="UP000000248"/>
    </source>
</evidence>
<reference evidence="2 3" key="1">
    <citation type="journal article" date="2007" name="Nat. Biotechnol.">
        <title>Genome sequence and identification of candidate vaccine antigens from the animal pathogen Dichelobacter nodosus.</title>
        <authorList>
            <person name="Myers G.S."/>
            <person name="Parker D."/>
            <person name="Al-Hasani K."/>
            <person name="Kennan R.M."/>
            <person name="Seemann T."/>
            <person name="Ren Q."/>
            <person name="Badger J.H."/>
            <person name="Selengut J.D."/>
            <person name="Deboy R.T."/>
            <person name="Tettelin H."/>
            <person name="Boyce J.D."/>
            <person name="McCarl V.P."/>
            <person name="Han X."/>
            <person name="Nelson W.C."/>
            <person name="Madupu R."/>
            <person name="Mohamoud Y."/>
            <person name="Holley T."/>
            <person name="Fedorova N."/>
            <person name="Khouri H."/>
            <person name="Bottomley S.P."/>
            <person name="Whittington R.J."/>
            <person name="Adler B."/>
            <person name="Songer J.G."/>
            <person name="Rood J.I."/>
            <person name="Paulsen I.T."/>
        </authorList>
    </citation>
    <scope>NUCLEOTIDE SEQUENCE [LARGE SCALE GENOMIC DNA]</scope>
    <source>
        <strain evidence="2 3">VCS1703A</strain>
    </source>
</reference>
<dbReference type="AlphaFoldDB" id="A5EVE6"/>
<organism evidence="2 3">
    <name type="scientific">Dichelobacter nodosus (strain VCS1703A)</name>
    <dbReference type="NCBI Taxonomy" id="246195"/>
    <lineage>
        <taxon>Bacteria</taxon>
        <taxon>Pseudomonadati</taxon>
        <taxon>Pseudomonadota</taxon>
        <taxon>Gammaproteobacteria</taxon>
        <taxon>Cardiobacteriales</taxon>
        <taxon>Cardiobacteriaceae</taxon>
        <taxon>Dichelobacter</taxon>
    </lineage>
</organism>
<keyword evidence="3" id="KW-1185">Reference proteome</keyword>
<gene>
    <name evidence="2" type="ordered locus">DNO_0587</name>
</gene>
<proteinExistence type="predicted"/>
<dbReference type="HOGENOM" id="CLU_1173750_0_0_6"/>
<evidence type="ECO:0000313" key="2">
    <source>
        <dbReference type="EMBL" id="ABQ14110.1"/>
    </source>
</evidence>
<dbReference type="OrthoDB" id="7062334at2"/>
<dbReference type="KEGG" id="dno:DNO_0587"/>
<dbReference type="RefSeq" id="WP_012030921.1">
    <property type="nucleotide sequence ID" value="NC_009446.1"/>
</dbReference>
<evidence type="ECO:0000256" key="1">
    <source>
        <dbReference type="SAM" id="SignalP"/>
    </source>
</evidence>
<sequence length="232" mass="27003">MGRYSFLCGLLLLFVVPAMAVQNYRATYALRIRGVGAGEMSHDVFFTDFTYRVDTVAMPAITAKMLGFDEMRESVRGLRKQHDVIPQVYWREMEGSSKYRLHYDFHPDQHQIEAVIGDNSKMLDYDAQLQPLDTLSMIVQSLLDIENNVKSTEYTLVSDDEIKTYQIEELPKQKWKDAQGNTTLIRVYRQTNGSKQTMVYFAENPLRLVKLEQFRKGESRFQITLTNYQTLK</sequence>
<feature type="signal peptide" evidence="1">
    <location>
        <begin position="1"/>
        <end position="20"/>
    </location>
</feature>